<evidence type="ECO:0000313" key="3">
    <source>
        <dbReference type="EMBL" id="MRG91057.1"/>
    </source>
</evidence>
<accession>A0A6N7PGZ5</accession>
<proteinExistence type="predicted"/>
<reference evidence="3 4" key="1">
    <citation type="submission" date="2019-10" db="EMBL/GenBank/DDBJ databases">
        <title>A soil myxobacterium in the family Polyangiaceae.</title>
        <authorList>
            <person name="Li Y."/>
            <person name="Wang J."/>
        </authorList>
    </citation>
    <scope>NUCLEOTIDE SEQUENCE [LARGE SCALE GENOMIC DNA]</scope>
    <source>
        <strain evidence="3 4">DSM 14734</strain>
    </source>
</reference>
<evidence type="ECO:0008006" key="5">
    <source>
        <dbReference type="Google" id="ProtNLM"/>
    </source>
</evidence>
<evidence type="ECO:0000256" key="1">
    <source>
        <dbReference type="SAM" id="MobiDB-lite"/>
    </source>
</evidence>
<feature type="compositionally biased region" description="Basic and acidic residues" evidence="1">
    <location>
        <begin position="87"/>
        <end position="101"/>
    </location>
</feature>
<name>A0A6N7PGZ5_9BACT</name>
<evidence type="ECO:0000256" key="2">
    <source>
        <dbReference type="SAM" id="SignalP"/>
    </source>
</evidence>
<dbReference type="Proteomes" id="UP000440224">
    <property type="component" value="Unassembled WGS sequence"/>
</dbReference>
<dbReference type="AlphaFoldDB" id="A0A6N7PGZ5"/>
<dbReference type="RefSeq" id="WP_153817896.1">
    <property type="nucleotide sequence ID" value="NZ_WJIE01000001.1"/>
</dbReference>
<sequence length="389" mass="40929">MLRPTPCSCSRSVRTKLAFGLSALALVAVPTLAFAQAPPGKGTDMELDPDAAPAEPPPLPPAQEGDWGVGGAEEEGKFAPSGKTGAKKREEAEKAEEAKAEDYRVLPPREFGVDTVIGFGEIRDVLSDTNPTDVTVASFVPYFFWRLNDTWAIGARVPFATGTIDGPIEDPVDSFALGNIEASVHARFKLKRRMTLPVSFALAVPTASGDMFPEQNDAGARPQAVLNQAVAGARGWEEQAPYTPNRLGAVPSVGFAYDTRLLHFAASTKFELMIKTGGGTPESANVGTIHAPAYNWVTSASFSYDFLDGMVSPGLRAWLAVSQQAVTKGTSDYSGAQFVIEPGANSTIPLGKSLALRAGLGFLIPLGGPLGGSNSATINGFRVRAGLAF</sequence>
<keyword evidence="2" id="KW-0732">Signal</keyword>
<dbReference type="OrthoDB" id="5490424at2"/>
<feature type="region of interest" description="Disordered" evidence="1">
    <location>
        <begin position="39"/>
        <end position="101"/>
    </location>
</feature>
<comment type="caution">
    <text evidence="3">The sequence shown here is derived from an EMBL/GenBank/DDBJ whole genome shotgun (WGS) entry which is preliminary data.</text>
</comment>
<feature type="chain" id="PRO_5026847861" description="Transporter" evidence="2">
    <location>
        <begin position="36"/>
        <end position="389"/>
    </location>
</feature>
<protein>
    <recommendedName>
        <fullName evidence="5">Transporter</fullName>
    </recommendedName>
</protein>
<organism evidence="3 4">
    <name type="scientific">Polyangium spumosum</name>
    <dbReference type="NCBI Taxonomy" id="889282"/>
    <lineage>
        <taxon>Bacteria</taxon>
        <taxon>Pseudomonadati</taxon>
        <taxon>Myxococcota</taxon>
        <taxon>Polyangia</taxon>
        <taxon>Polyangiales</taxon>
        <taxon>Polyangiaceae</taxon>
        <taxon>Polyangium</taxon>
    </lineage>
</organism>
<keyword evidence="4" id="KW-1185">Reference proteome</keyword>
<gene>
    <name evidence="3" type="ORF">GF068_03845</name>
</gene>
<dbReference type="EMBL" id="WJIE01000001">
    <property type="protein sequence ID" value="MRG91057.1"/>
    <property type="molecule type" value="Genomic_DNA"/>
</dbReference>
<feature type="signal peptide" evidence="2">
    <location>
        <begin position="1"/>
        <end position="35"/>
    </location>
</feature>
<evidence type="ECO:0000313" key="4">
    <source>
        <dbReference type="Proteomes" id="UP000440224"/>
    </source>
</evidence>